<dbReference type="EMBL" id="DS547096">
    <property type="protein sequence ID" value="EDR11095.1"/>
    <property type="molecule type" value="Genomic_DNA"/>
</dbReference>
<organism evidence="2">
    <name type="scientific">Laccaria bicolor (strain S238N-H82 / ATCC MYA-4686)</name>
    <name type="common">Bicoloured deceiver</name>
    <name type="synonym">Laccaria laccata var. bicolor</name>
    <dbReference type="NCBI Taxonomy" id="486041"/>
    <lineage>
        <taxon>Eukaryota</taxon>
        <taxon>Fungi</taxon>
        <taxon>Dikarya</taxon>
        <taxon>Basidiomycota</taxon>
        <taxon>Agaricomycotina</taxon>
        <taxon>Agaricomycetes</taxon>
        <taxon>Agaricomycetidae</taxon>
        <taxon>Agaricales</taxon>
        <taxon>Agaricineae</taxon>
        <taxon>Hydnangiaceae</taxon>
        <taxon>Laccaria</taxon>
    </lineage>
</organism>
<dbReference type="GeneID" id="6074044"/>
<evidence type="ECO:0000313" key="1">
    <source>
        <dbReference type="EMBL" id="EDR11095.1"/>
    </source>
</evidence>
<accession>B0D2G4</accession>
<reference evidence="1 2" key="1">
    <citation type="journal article" date="2008" name="Nature">
        <title>The genome of Laccaria bicolor provides insights into mycorrhizal symbiosis.</title>
        <authorList>
            <person name="Martin F."/>
            <person name="Aerts A."/>
            <person name="Ahren D."/>
            <person name="Brun A."/>
            <person name="Danchin E.G.J."/>
            <person name="Duchaussoy F."/>
            <person name="Gibon J."/>
            <person name="Kohler A."/>
            <person name="Lindquist E."/>
            <person name="Pereda V."/>
            <person name="Salamov A."/>
            <person name="Shapiro H.J."/>
            <person name="Wuyts J."/>
            <person name="Blaudez D."/>
            <person name="Buee M."/>
            <person name="Brokstein P."/>
            <person name="Canbaeck B."/>
            <person name="Cohen D."/>
            <person name="Courty P.E."/>
            <person name="Coutinho P.M."/>
            <person name="Delaruelle C."/>
            <person name="Detter J.C."/>
            <person name="Deveau A."/>
            <person name="DiFazio S."/>
            <person name="Duplessis S."/>
            <person name="Fraissinet-Tachet L."/>
            <person name="Lucic E."/>
            <person name="Frey-Klett P."/>
            <person name="Fourrey C."/>
            <person name="Feussner I."/>
            <person name="Gay G."/>
            <person name="Grimwood J."/>
            <person name="Hoegger P.J."/>
            <person name="Jain P."/>
            <person name="Kilaru S."/>
            <person name="Labbe J."/>
            <person name="Lin Y.C."/>
            <person name="Legue V."/>
            <person name="Le Tacon F."/>
            <person name="Marmeisse R."/>
            <person name="Melayah D."/>
            <person name="Montanini B."/>
            <person name="Muratet M."/>
            <person name="Nehls U."/>
            <person name="Niculita-Hirzel H."/>
            <person name="Oudot-Le Secq M.P."/>
            <person name="Peter M."/>
            <person name="Quesneville H."/>
            <person name="Rajashekar B."/>
            <person name="Reich M."/>
            <person name="Rouhier N."/>
            <person name="Schmutz J."/>
            <person name="Yin T."/>
            <person name="Chalot M."/>
            <person name="Henrissat B."/>
            <person name="Kuees U."/>
            <person name="Lucas S."/>
            <person name="Van de Peer Y."/>
            <person name="Podila G.K."/>
            <person name="Polle A."/>
            <person name="Pukkila P.J."/>
            <person name="Richardson P.M."/>
            <person name="Rouze P."/>
            <person name="Sanders I.R."/>
            <person name="Stajich J.E."/>
            <person name="Tunlid A."/>
            <person name="Tuskan G."/>
            <person name="Grigoriev I.V."/>
        </authorList>
    </citation>
    <scope>NUCLEOTIDE SEQUENCE [LARGE SCALE GENOMIC DNA]</scope>
    <source>
        <strain evidence="2">S238N-H82 / ATCC MYA-4686</strain>
    </source>
</reference>
<proteinExistence type="predicted"/>
<dbReference type="Proteomes" id="UP000001194">
    <property type="component" value="Unassembled WGS sequence"/>
</dbReference>
<sequence>MATTTVTTYHYDARAIATDNAPTAVTMTTTIMDDDRPARYDDATTTATDDSDMDHNEHTTTMVDRDAKMTAIGTTTTNTTGTTTTTITTSVWPSQSRIGLDCVKHEVEGHGSKRVYASLVYGPLSSEKGLSHPTISV</sequence>
<gene>
    <name evidence="1" type="ORF">LACBIDRAFT_324610</name>
</gene>
<dbReference type="HOGENOM" id="CLU_1865439_0_0_1"/>
<dbReference type="InParanoid" id="B0D2G4"/>
<dbReference type="AlphaFoldDB" id="B0D2G4"/>
<dbReference type="RefSeq" id="XP_001878396.1">
    <property type="nucleotide sequence ID" value="XM_001878361.1"/>
</dbReference>
<name>B0D2G4_LACBS</name>
<evidence type="ECO:0000313" key="2">
    <source>
        <dbReference type="Proteomes" id="UP000001194"/>
    </source>
</evidence>
<protein>
    <submittedName>
        <fullName evidence="1">Predicted protein</fullName>
    </submittedName>
</protein>
<dbReference type="KEGG" id="lbc:LACBIDRAFT_324610"/>
<keyword evidence="2" id="KW-1185">Reference proteome</keyword>